<dbReference type="Pfam" id="PF01381">
    <property type="entry name" value="HTH_3"/>
    <property type="match status" value="1"/>
</dbReference>
<dbReference type="SMART" id="SM00530">
    <property type="entry name" value="HTH_XRE"/>
    <property type="match status" value="1"/>
</dbReference>
<accession>A0A1V1I1N9</accession>
<dbReference type="GeneID" id="82205563"/>
<dbReference type="EMBL" id="LN555523">
    <property type="protein sequence ID" value="CED94136.1"/>
    <property type="molecule type" value="Genomic_DNA"/>
</dbReference>
<gene>
    <name evidence="2" type="ORF">CRIB_1529</name>
</gene>
<organism evidence="2 3">
    <name type="scientific">Romboutsia ilealis</name>
    <dbReference type="NCBI Taxonomy" id="1115758"/>
    <lineage>
        <taxon>Bacteria</taxon>
        <taxon>Bacillati</taxon>
        <taxon>Bacillota</taxon>
        <taxon>Clostridia</taxon>
        <taxon>Peptostreptococcales</taxon>
        <taxon>Peptostreptococcaceae</taxon>
        <taxon>Romboutsia</taxon>
    </lineage>
</organism>
<dbReference type="InterPro" id="IPR001387">
    <property type="entry name" value="Cro/C1-type_HTH"/>
</dbReference>
<sequence length="61" mass="7368">MNNLKFTRKSRRLTQKELAHLLHMSTSTYIKKEKNLDYFKVYEAIEVANILQSDINYLFKE</sequence>
<dbReference type="AlphaFoldDB" id="A0A1V1I1N9"/>
<protein>
    <submittedName>
        <fullName evidence="2">Helix-turn-helix</fullName>
    </submittedName>
</protein>
<feature type="domain" description="HTH cro/C1-type" evidence="1">
    <location>
        <begin position="4"/>
        <end position="58"/>
    </location>
</feature>
<dbReference type="InterPro" id="IPR010982">
    <property type="entry name" value="Lambda_DNA-bd_dom_sf"/>
</dbReference>
<evidence type="ECO:0000259" key="1">
    <source>
        <dbReference type="PROSITE" id="PS50943"/>
    </source>
</evidence>
<evidence type="ECO:0000313" key="3">
    <source>
        <dbReference type="Proteomes" id="UP000245622"/>
    </source>
</evidence>
<dbReference type="CDD" id="cd00093">
    <property type="entry name" value="HTH_XRE"/>
    <property type="match status" value="1"/>
</dbReference>
<evidence type="ECO:0000313" key="2">
    <source>
        <dbReference type="EMBL" id="CED94136.1"/>
    </source>
</evidence>
<dbReference type="PROSITE" id="PS50943">
    <property type="entry name" value="HTH_CROC1"/>
    <property type="match status" value="1"/>
</dbReference>
<dbReference type="RefSeq" id="WP_180701679.1">
    <property type="nucleotide sequence ID" value="NZ_CAJUCR010000036.1"/>
</dbReference>
<proteinExistence type="predicted"/>
<reference evidence="2 3" key="1">
    <citation type="submission" date="2014-04" db="EMBL/GenBank/DDBJ databases">
        <authorList>
            <person name="Hornung B.V."/>
        </authorList>
    </citation>
    <scope>NUCLEOTIDE SEQUENCE [LARGE SCALE GENOMIC DNA]</scope>
    <source>
        <strain evidence="2 3">CRIB</strain>
    </source>
</reference>
<keyword evidence="3" id="KW-1185">Reference proteome</keyword>
<dbReference type="Proteomes" id="UP000245622">
    <property type="component" value="Chromosome 1"/>
</dbReference>
<dbReference type="Gene3D" id="1.10.260.40">
    <property type="entry name" value="lambda repressor-like DNA-binding domains"/>
    <property type="match status" value="1"/>
</dbReference>
<name>A0A1V1I1N9_9FIRM</name>
<dbReference type="GO" id="GO:0003677">
    <property type="term" value="F:DNA binding"/>
    <property type="evidence" value="ECO:0007669"/>
    <property type="project" value="InterPro"/>
</dbReference>
<dbReference type="SUPFAM" id="SSF47413">
    <property type="entry name" value="lambda repressor-like DNA-binding domains"/>
    <property type="match status" value="1"/>
</dbReference>
<dbReference type="KEGG" id="ril:CRIB_1529"/>